<name>A0A1I7I554_9BURK</name>
<keyword evidence="4" id="KW-1185">Reference proteome</keyword>
<feature type="region of interest" description="Disordered" evidence="2">
    <location>
        <begin position="168"/>
        <end position="213"/>
    </location>
</feature>
<dbReference type="AlphaFoldDB" id="A0A1I7I554"/>
<dbReference type="STRING" id="343013.SAMN04489707_101454"/>
<feature type="region of interest" description="Disordered" evidence="2">
    <location>
        <begin position="643"/>
        <end position="691"/>
    </location>
</feature>
<evidence type="ECO:0000313" key="3">
    <source>
        <dbReference type="EMBL" id="SFU68079.1"/>
    </source>
</evidence>
<feature type="compositionally biased region" description="Low complexity" evidence="2">
    <location>
        <begin position="654"/>
        <end position="676"/>
    </location>
</feature>
<dbReference type="RefSeq" id="WP_074930193.1">
    <property type="nucleotide sequence ID" value="NZ_CYIG01000008.1"/>
</dbReference>
<evidence type="ECO:0000256" key="1">
    <source>
        <dbReference type="SAM" id="Coils"/>
    </source>
</evidence>
<sequence length="709" mass="75881">MKKSDVIIGASLYAVALSAAALSLGNSRSVVVLGSPIDLTFEVQPDPGVDLASSCISAQLVSGDVPISPSQVRVVPLPEVAGHSSAVRVQAFTIAREPVLTATITAGCMGRVSRTYTFLAELPNTSPRGGDPVDIGRLAAAPANRAAVAPRPVAPQVLPAVRPEVEPVARKAPESSALQQVQPAPAKPKPKPKPQPQPKVQPKPAVVPSQPAPRPRLVMESLEQLLAESPAAALRLTPEITALPPTTDEERAKAAALWKALSADPQQAEGADAPWQERVRALEAEIASMKAQAARERQDAALLRERLAQEESGRYSATVVYGLGSALALLSGLLGWLWVRIRRQESDAVRSWHDSVAHVVALDKAPVPTRPATPEPPSPWLEKDEVHSMPVTEQLAPSTLPLEPATAEAYAFEPAPEPVPAVAPASALQGLQIVNPEELFDILQQAEFFVSVGEHDQAIEVLKQHIADRGETSPFSYLELLRLYHQLGRADDFAQLRTQFMRHFNADLPAFSQFRTQGKGLEFYTDELAEIEAQWTSPSVLALLEGYLFLKEGGGAGTAARFDLAAYDDLLLLLAIAQTTPASARGEPPPRKRTTPLGSPAAPVLPEVQPAEPDWGRVSTQPPEKLALDPLDFMIDDLTLAPRDVAPAEPSPPESLLDLDLTEPPTIDAGAGQPALPVTPPPAPGQAVGFGFDDKYELRFELEERPPKP</sequence>
<dbReference type="EMBL" id="FPBX01000014">
    <property type="protein sequence ID" value="SFU68079.1"/>
    <property type="molecule type" value="Genomic_DNA"/>
</dbReference>
<proteinExistence type="predicted"/>
<feature type="coiled-coil region" evidence="1">
    <location>
        <begin position="279"/>
        <end position="310"/>
    </location>
</feature>
<feature type="region of interest" description="Disordered" evidence="2">
    <location>
        <begin position="581"/>
        <end position="617"/>
    </location>
</feature>
<dbReference type="Proteomes" id="UP000183656">
    <property type="component" value="Unassembled WGS sequence"/>
</dbReference>
<protein>
    <recommendedName>
        <fullName evidence="5">Tfp pilus assembly protein FimV</fullName>
    </recommendedName>
</protein>
<reference evidence="3 4" key="1">
    <citation type="submission" date="2016-10" db="EMBL/GenBank/DDBJ databases">
        <authorList>
            <person name="de Groot N.N."/>
        </authorList>
    </citation>
    <scope>NUCLEOTIDE SEQUENCE [LARGE SCALE GENOMIC DNA]</scope>
    <source>
        <strain evidence="3 4">R-24608</strain>
    </source>
</reference>
<accession>A0A1I7I554</accession>
<evidence type="ECO:0000256" key="2">
    <source>
        <dbReference type="SAM" id="MobiDB-lite"/>
    </source>
</evidence>
<dbReference type="OrthoDB" id="9180424at2"/>
<keyword evidence="1" id="KW-0175">Coiled coil</keyword>
<gene>
    <name evidence="3" type="ORF">SAMN04489707_101454</name>
</gene>
<evidence type="ECO:0008006" key="5">
    <source>
        <dbReference type="Google" id="ProtNLM"/>
    </source>
</evidence>
<evidence type="ECO:0000313" key="4">
    <source>
        <dbReference type="Proteomes" id="UP000183656"/>
    </source>
</evidence>
<organism evidence="3 4">
    <name type="scientific">Paenacidovorax caeni</name>
    <dbReference type="NCBI Taxonomy" id="343013"/>
    <lineage>
        <taxon>Bacteria</taxon>
        <taxon>Pseudomonadati</taxon>
        <taxon>Pseudomonadota</taxon>
        <taxon>Betaproteobacteria</taxon>
        <taxon>Burkholderiales</taxon>
        <taxon>Comamonadaceae</taxon>
        <taxon>Paenacidovorax</taxon>
    </lineage>
</organism>